<dbReference type="EMBL" id="RAUE01000004">
    <property type="protein sequence ID" value="MBA0309950.1"/>
    <property type="molecule type" value="Genomic_DNA"/>
</dbReference>
<dbReference type="GO" id="GO:0005886">
    <property type="term" value="C:plasma membrane"/>
    <property type="evidence" value="ECO:0007669"/>
    <property type="project" value="UniProtKB-SubCell"/>
</dbReference>
<keyword evidence="6" id="KW-0406">Ion transport</keyword>
<accession>A0A2J0T1P8</accession>
<dbReference type="Pfam" id="PF25539">
    <property type="entry name" value="Bestrophin_2"/>
    <property type="match status" value="1"/>
</dbReference>
<evidence type="ECO:0000256" key="5">
    <source>
        <dbReference type="ARBA" id="ARBA00022989"/>
    </source>
</evidence>
<dbReference type="OrthoDB" id="445589at2"/>
<evidence type="ECO:0000313" key="11">
    <source>
        <dbReference type="Proteomes" id="UP000822271"/>
    </source>
</evidence>
<gene>
    <name evidence="10" type="ORF">D7Y33_02805</name>
</gene>
<dbReference type="GO" id="GO:0005254">
    <property type="term" value="F:chloride channel activity"/>
    <property type="evidence" value="ECO:0007669"/>
    <property type="project" value="InterPro"/>
</dbReference>
<evidence type="ECO:0000256" key="7">
    <source>
        <dbReference type="ARBA" id="ARBA00023136"/>
    </source>
</evidence>
<evidence type="ECO:0000256" key="3">
    <source>
        <dbReference type="ARBA" id="ARBA00022475"/>
    </source>
</evidence>
<keyword evidence="4 9" id="KW-0812">Transmembrane</keyword>
<dbReference type="Proteomes" id="UP000822271">
    <property type="component" value="Unassembled WGS sequence"/>
</dbReference>
<dbReference type="AlphaFoldDB" id="A0A2J0T1P8"/>
<comment type="similarity">
    <text evidence="8">Belongs to the anion channel-forming bestrophin (TC 1.A.46) family.</text>
</comment>
<comment type="caution">
    <text evidence="10">The sequence shown here is derived from an EMBL/GenBank/DDBJ whole genome shotgun (WGS) entry which is preliminary data.</text>
</comment>
<evidence type="ECO:0000256" key="2">
    <source>
        <dbReference type="ARBA" id="ARBA00022448"/>
    </source>
</evidence>
<feature type="transmembrane region" description="Helical" evidence="9">
    <location>
        <begin position="46"/>
        <end position="68"/>
    </location>
</feature>
<feature type="transmembrane region" description="Helical" evidence="9">
    <location>
        <begin position="21"/>
        <end position="40"/>
    </location>
</feature>
<comment type="subcellular location">
    <subcellularLocation>
        <location evidence="1">Cell membrane</location>
        <topology evidence="1">Multi-pass membrane protein</topology>
    </subcellularLocation>
</comment>
<reference evidence="10" key="1">
    <citation type="submission" date="2018-09" db="EMBL/GenBank/DDBJ databases">
        <authorList>
            <person name="Groschel M."/>
            <person name="Kohl T."/>
            <person name="Conchillo-Sole O."/>
            <person name="Mamat U."/>
            <person name="Yero D."/>
            <person name="Niemann S."/>
            <person name="Daura X."/>
            <person name="Gibert I."/>
        </authorList>
    </citation>
    <scope>NUCLEOTIDE SEQUENCE</scope>
    <source>
        <strain evidence="10">OG156</strain>
    </source>
</reference>
<reference evidence="10" key="2">
    <citation type="journal article" date="2020" name="Front. Microbiol.">
        <title>Genetic Variants of the DSF Quorum Sensing System in Stenotrophomonas maltophilia Influence Virulence and Resistance Phenotypes Among Genotypically Diverse Clinical Isolates.</title>
        <authorList>
            <person name="Yero D."/>
            <person name="Huedo P."/>
            <person name="Conchillo-Sole O."/>
            <person name="Martinez-Servat S."/>
            <person name="Mamat U."/>
            <person name="Coves X."/>
            <person name="Llanas F."/>
            <person name="Roca I."/>
            <person name="Vila J."/>
            <person name="Schaible U.E."/>
            <person name="Daura X."/>
            <person name="Gibert I."/>
        </authorList>
    </citation>
    <scope>NUCLEOTIDE SEQUENCE</scope>
    <source>
        <strain evidence="10">OG156</strain>
    </source>
</reference>
<evidence type="ECO:0000256" key="6">
    <source>
        <dbReference type="ARBA" id="ARBA00023065"/>
    </source>
</evidence>
<keyword evidence="5 9" id="KW-1133">Transmembrane helix</keyword>
<dbReference type="PANTHER" id="PTHR33281:SF19">
    <property type="entry name" value="VOLTAGE-DEPENDENT ANION CHANNEL-FORMING PROTEIN YNEE"/>
    <property type="match status" value="1"/>
</dbReference>
<dbReference type="PANTHER" id="PTHR33281">
    <property type="entry name" value="UPF0187 PROTEIN YNEE"/>
    <property type="match status" value="1"/>
</dbReference>
<dbReference type="InterPro" id="IPR044669">
    <property type="entry name" value="YneE/VCCN1/2-like"/>
</dbReference>
<evidence type="ECO:0000256" key="9">
    <source>
        <dbReference type="SAM" id="Phobius"/>
    </source>
</evidence>
<keyword evidence="3" id="KW-1003">Cell membrane</keyword>
<name>A0A2J0T1P8_STEMA</name>
<keyword evidence="7 9" id="KW-0472">Membrane</keyword>
<evidence type="ECO:0000256" key="4">
    <source>
        <dbReference type="ARBA" id="ARBA00022692"/>
    </source>
</evidence>
<organism evidence="10 11">
    <name type="scientific">Stenotrophomonas maltophilia</name>
    <name type="common">Pseudomonas maltophilia</name>
    <name type="synonym">Xanthomonas maltophilia</name>
    <dbReference type="NCBI Taxonomy" id="40324"/>
    <lineage>
        <taxon>Bacteria</taxon>
        <taxon>Pseudomonadati</taxon>
        <taxon>Pseudomonadota</taxon>
        <taxon>Gammaproteobacteria</taxon>
        <taxon>Lysobacterales</taxon>
        <taxon>Lysobacteraceae</taxon>
        <taxon>Stenotrophomonas</taxon>
        <taxon>Stenotrophomonas maltophilia group</taxon>
    </lineage>
</organism>
<feature type="transmembrane region" description="Helical" evidence="9">
    <location>
        <begin position="228"/>
        <end position="247"/>
    </location>
</feature>
<proteinExistence type="inferred from homology"/>
<protein>
    <submittedName>
        <fullName evidence="10">Bestrophin</fullName>
    </submittedName>
</protein>
<keyword evidence="2" id="KW-0813">Transport</keyword>
<evidence type="ECO:0000313" key="10">
    <source>
        <dbReference type="EMBL" id="MBA0309950.1"/>
    </source>
</evidence>
<evidence type="ECO:0000256" key="8">
    <source>
        <dbReference type="ARBA" id="ARBA00034708"/>
    </source>
</evidence>
<evidence type="ECO:0000256" key="1">
    <source>
        <dbReference type="ARBA" id="ARBA00004651"/>
    </source>
</evidence>
<sequence length="296" mass="32715">MRRQPTLWDVAFAVRGTILPRIALHLLLISIVTAGAVLASTEHPGIFARFSAVPFTLIGIALSVFMSFRNNACYSRWWEARHLWGDLVIACRSIARQTSLLDPNSRAQILRGLCGFSAGLYSRLRRADEAHAIAPWWDIGKASQGPNPTDAVLQGIGLKLAHLAHEGRIDSIQYSVMDKQLANLARIQGGCERILNTPIPFSYSLLLHRTAIVFCTTLPFALAGTLGWWTFLPVLIVAYTFFGLDALGRQLEEPFSSAPNALPIYSMQRTIETELMSTLALTAVDQESVQQPGREE</sequence>